<feature type="domain" description="3-dehydroquinate synthase N-terminal" evidence="7">
    <location>
        <begin position="95"/>
        <end position="205"/>
    </location>
</feature>
<dbReference type="PANTHER" id="PTHR43622">
    <property type="entry name" value="3-DEHYDROQUINATE SYNTHASE"/>
    <property type="match status" value="1"/>
</dbReference>
<dbReference type="CDD" id="cd08199">
    <property type="entry name" value="EEVS"/>
    <property type="match status" value="1"/>
</dbReference>
<dbReference type="Gene3D" id="1.20.1090.10">
    <property type="entry name" value="Dehydroquinate synthase-like - alpha domain"/>
    <property type="match status" value="1"/>
</dbReference>
<keyword evidence="4" id="KW-0520">NAD</keyword>
<protein>
    <submittedName>
        <fullName evidence="9">Dehydroquinate synthase-like protein</fullName>
    </submittedName>
</protein>
<keyword evidence="3" id="KW-0547">Nucleotide-binding</keyword>
<dbReference type="GO" id="GO:0046872">
    <property type="term" value="F:metal ion binding"/>
    <property type="evidence" value="ECO:0007669"/>
    <property type="project" value="UniProtKB-KW"/>
</dbReference>
<feature type="compositionally biased region" description="Basic and acidic residues" evidence="6">
    <location>
        <begin position="425"/>
        <end position="436"/>
    </location>
</feature>
<dbReference type="Pfam" id="PF24621">
    <property type="entry name" value="DHQS_C"/>
    <property type="match status" value="1"/>
</dbReference>
<accession>A0A316YYY4</accession>
<dbReference type="GeneID" id="37268650"/>
<dbReference type="InterPro" id="IPR050071">
    <property type="entry name" value="Dehydroquinate_synthase"/>
</dbReference>
<dbReference type="STRING" id="58919.A0A316YYY4"/>
<evidence type="ECO:0000313" key="9">
    <source>
        <dbReference type="EMBL" id="PWN94469.1"/>
    </source>
</evidence>
<dbReference type="RefSeq" id="XP_025594748.1">
    <property type="nucleotide sequence ID" value="XM_025741106.1"/>
</dbReference>
<dbReference type="GO" id="GO:0003856">
    <property type="term" value="F:3-dehydroquinate synthase activity"/>
    <property type="evidence" value="ECO:0007669"/>
    <property type="project" value="TreeGrafter"/>
</dbReference>
<evidence type="ECO:0000256" key="4">
    <source>
        <dbReference type="ARBA" id="ARBA00023027"/>
    </source>
</evidence>
<keyword evidence="5" id="KW-0456">Lyase</keyword>
<sequence length="461" mass="50317">MCSCAPSSDMSGTVRELPATANTTGPGYAVAGSEELKYSYSFVDSVFDTKKEDLSAYYTKWGRVLILLDTNVEALYGSTIRQYFDHYSIKPTLHVFKGGELNKTMDTMLQFCSAMDDFGLIRKEPVLVVGGGLASDVAGYACASYRRSTNYIRVSTTLIGLIDASISIKVGLNYGKLKNRLGAYHAPMHTFLDFDFLKTLPIGQCRNGFAEIMKISHAAEKQTWDLLVKYGPQLVESGFGRKENGSAELKEAADTICRRAIFKMLELESGNLHEIGLDRVIASGHGISPTLELAPFPPLRHGHAITVDMSFTIILSHARGLLSDAERDEWFTLAHGVGLTIDHPALDNALLHESVKAIEKTRDGKQRFVLAGPYGECCFANDISKEEFEATLAQLKTYVKERFPEYAGEGQDAYADASDLGADPEAMKQEKARNGEKAAPTKKAAANGVLPALQSQQAVAA</sequence>
<evidence type="ECO:0000313" key="10">
    <source>
        <dbReference type="Proteomes" id="UP000245946"/>
    </source>
</evidence>
<dbReference type="InterPro" id="IPR056179">
    <property type="entry name" value="DHQS_C"/>
</dbReference>
<reference evidence="9 10" key="1">
    <citation type="journal article" date="2018" name="Mol. Biol. Evol.">
        <title>Broad Genomic Sampling Reveals a Smut Pathogenic Ancestry of the Fungal Clade Ustilaginomycotina.</title>
        <authorList>
            <person name="Kijpornyongpan T."/>
            <person name="Mondo S.J."/>
            <person name="Barry K."/>
            <person name="Sandor L."/>
            <person name="Lee J."/>
            <person name="Lipzen A."/>
            <person name="Pangilinan J."/>
            <person name="LaButti K."/>
            <person name="Hainaut M."/>
            <person name="Henrissat B."/>
            <person name="Grigoriev I.V."/>
            <person name="Spatafora J.W."/>
            <person name="Aime M.C."/>
        </authorList>
    </citation>
    <scope>NUCLEOTIDE SEQUENCE [LARGE SCALE GENOMIC DNA]</scope>
    <source>
        <strain evidence="9 10">MCA 4186</strain>
    </source>
</reference>
<dbReference type="FunFam" id="1.20.1090.10:FF:000015">
    <property type="entry name" value="3-dehydroquinate synthase protein"/>
    <property type="match status" value="1"/>
</dbReference>
<evidence type="ECO:0000256" key="3">
    <source>
        <dbReference type="ARBA" id="ARBA00022741"/>
    </source>
</evidence>
<evidence type="ECO:0000256" key="6">
    <source>
        <dbReference type="SAM" id="MobiDB-lite"/>
    </source>
</evidence>
<dbReference type="Gene3D" id="3.40.50.1970">
    <property type="match status" value="1"/>
</dbReference>
<dbReference type="Pfam" id="PF01761">
    <property type="entry name" value="DHQ_synthase"/>
    <property type="match status" value="1"/>
</dbReference>
<dbReference type="InterPro" id="IPR035872">
    <property type="entry name" value="EEVS-like"/>
</dbReference>
<keyword evidence="10" id="KW-1185">Reference proteome</keyword>
<dbReference type="Proteomes" id="UP000245946">
    <property type="component" value="Unassembled WGS sequence"/>
</dbReference>
<dbReference type="GO" id="GO:0000166">
    <property type="term" value="F:nucleotide binding"/>
    <property type="evidence" value="ECO:0007669"/>
    <property type="project" value="UniProtKB-KW"/>
</dbReference>
<name>A0A316YYY4_9BASI</name>
<feature type="domain" description="3-dehydroquinate synthase C-terminal" evidence="8">
    <location>
        <begin position="208"/>
        <end position="354"/>
    </location>
</feature>
<dbReference type="AlphaFoldDB" id="A0A316YYY4"/>
<dbReference type="OrthoDB" id="197068at2759"/>
<dbReference type="GO" id="GO:0017000">
    <property type="term" value="P:antibiotic biosynthetic process"/>
    <property type="evidence" value="ECO:0007669"/>
    <property type="project" value="InterPro"/>
</dbReference>
<evidence type="ECO:0000256" key="1">
    <source>
        <dbReference type="ARBA" id="ARBA00001911"/>
    </source>
</evidence>
<feature type="region of interest" description="Disordered" evidence="6">
    <location>
        <begin position="415"/>
        <end position="449"/>
    </location>
</feature>
<keyword evidence="2" id="KW-0479">Metal-binding</keyword>
<evidence type="ECO:0000259" key="8">
    <source>
        <dbReference type="Pfam" id="PF24621"/>
    </source>
</evidence>
<comment type="cofactor">
    <cofactor evidence="1">
        <name>NAD(+)</name>
        <dbReference type="ChEBI" id="CHEBI:57540"/>
    </cofactor>
</comment>
<organism evidence="9 10">
    <name type="scientific">Tilletiopsis washingtonensis</name>
    <dbReference type="NCBI Taxonomy" id="58919"/>
    <lineage>
        <taxon>Eukaryota</taxon>
        <taxon>Fungi</taxon>
        <taxon>Dikarya</taxon>
        <taxon>Basidiomycota</taxon>
        <taxon>Ustilaginomycotina</taxon>
        <taxon>Exobasidiomycetes</taxon>
        <taxon>Entylomatales</taxon>
        <taxon>Entylomatales incertae sedis</taxon>
        <taxon>Tilletiopsis</taxon>
    </lineage>
</organism>
<dbReference type="FunFam" id="3.40.50.1970:FF:000018">
    <property type="entry name" value="Related to 2-epi-5-epi-valiolone synthase"/>
    <property type="match status" value="1"/>
</dbReference>
<dbReference type="EMBL" id="KZ819313">
    <property type="protein sequence ID" value="PWN94469.1"/>
    <property type="molecule type" value="Genomic_DNA"/>
</dbReference>
<evidence type="ECO:0000259" key="7">
    <source>
        <dbReference type="Pfam" id="PF01761"/>
    </source>
</evidence>
<gene>
    <name evidence="9" type="ORF">FA09DRAFT_323936</name>
</gene>
<proteinExistence type="predicted"/>
<evidence type="ECO:0000256" key="5">
    <source>
        <dbReference type="ARBA" id="ARBA00023239"/>
    </source>
</evidence>
<evidence type="ECO:0000256" key="2">
    <source>
        <dbReference type="ARBA" id="ARBA00022723"/>
    </source>
</evidence>
<dbReference type="SUPFAM" id="SSF56796">
    <property type="entry name" value="Dehydroquinate synthase-like"/>
    <property type="match status" value="1"/>
</dbReference>
<dbReference type="InterPro" id="IPR030960">
    <property type="entry name" value="DHQS/DOIS_N"/>
</dbReference>
<dbReference type="PANTHER" id="PTHR43622:SF3">
    <property type="entry name" value="2-EPI-5-EPI-VALIOLONE SYNTHASE"/>
    <property type="match status" value="1"/>
</dbReference>